<protein>
    <submittedName>
        <fullName evidence="2">Uncharacterized protein</fullName>
    </submittedName>
</protein>
<dbReference type="AlphaFoldDB" id="A0A914UXS5"/>
<accession>A0A914UXS5</accession>
<dbReference type="WBParaSite" id="PSAMB.scaffold134size74252.g2362.t1">
    <property type="protein sequence ID" value="PSAMB.scaffold134size74252.g2362.t1"/>
    <property type="gene ID" value="PSAMB.scaffold134size74252.g2362"/>
</dbReference>
<proteinExistence type="predicted"/>
<dbReference type="Proteomes" id="UP000887566">
    <property type="component" value="Unplaced"/>
</dbReference>
<organism evidence="1 2">
    <name type="scientific">Plectus sambesii</name>
    <dbReference type="NCBI Taxonomy" id="2011161"/>
    <lineage>
        <taxon>Eukaryota</taxon>
        <taxon>Metazoa</taxon>
        <taxon>Ecdysozoa</taxon>
        <taxon>Nematoda</taxon>
        <taxon>Chromadorea</taxon>
        <taxon>Plectida</taxon>
        <taxon>Plectina</taxon>
        <taxon>Plectoidea</taxon>
        <taxon>Plectidae</taxon>
        <taxon>Plectus</taxon>
    </lineage>
</organism>
<reference evidence="2" key="1">
    <citation type="submission" date="2022-11" db="UniProtKB">
        <authorList>
            <consortium name="WormBaseParasite"/>
        </authorList>
    </citation>
    <scope>IDENTIFICATION</scope>
</reference>
<keyword evidence="1" id="KW-1185">Reference proteome</keyword>
<name>A0A914UXS5_9BILA</name>
<evidence type="ECO:0000313" key="2">
    <source>
        <dbReference type="WBParaSite" id="PSAMB.scaffold134size74252.g2362.t1"/>
    </source>
</evidence>
<sequence length="125" mass="14228">MGYNLGLSSAVMTAHAKSSCKRIQIGRRGKDRRRASTHQQTHLAAKLYIMHECVFSIWVEILARVRVSSSTPDGRLDDSNDFGPTATGDAVFFVWRGEWHSRRRNHCATTQRSVARSLTRTRNLR</sequence>
<evidence type="ECO:0000313" key="1">
    <source>
        <dbReference type="Proteomes" id="UP000887566"/>
    </source>
</evidence>